<dbReference type="RefSeq" id="WP_106748820.1">
    <property type="nucleotide sequence ID" value="NZ_CP027668.1"/>
</dbReference>
<organism evidence="1 2">
    <name type="scientific">Phreatobacter cathodiphilus</name>
    <dbReference type="NCBI Taxonomy" id="1868589"/>
    <lineage>
        <taxon>Bacteria</taxon>
        <taxon>Pseudomonadati</taxon>
        <taxon>Pseudomonadota</taxon>
        <taxon>Alphaproteobacteria</taxon>
        <taxon>Hyphomicrobiales</taxon>
        <taxon>Phreatobacteraceae</taxon>
        <taxon>Phreatobacter</taxon>
    </lineage>
</organism>
<gene>
    <name evidence="1" type="ORF">C6569_10615</name>
</gene>
<dbReference type="Proteomes" id="UP000237889">
    <property type="component" value="Chromosome"/>
</dbReference>
<dbReference type="KEGG" id="phr:C6569_10615"/>
<dbReference type="GO" id="GO:0044781">
    <property type="term" value="P:bacterial-type flagellum organization"/>
    <property type="evidence" value="ECO:0007669"/>
    <property type="project" value="InterPro"/>
</dbReference>
<dbReference type="EMBL" id="CP027668">
    <property type="protein sequence ID" value="AVO45479.1"/>
    <property type="molecule type" value="Genomic_DNA"/>
</dbReference>
<name>A0A2S0NBD7_9HYPH</name>
<dbReference type="InterPro" id="IPR010845">
    <property type="entry name" value="FlaF"/>
</dbReference>
<keyword evidence="1" id="KW-0966">Cell projection</keyword>
<dbReference type="NCBIfam" id="NF009435">
    <property type="entry name" value="PRK12794.1"/>
    <property type="match status" value="1"/>
</dbReference>
<sequence length="123" mass="13112">MHHGAAAYASTAKVTATTNPRDLEASLLLKAAARLQSVKDNWDAGRAELGPALAYNRKLWTILSTSATKPENPLPLPIKNNIANLGLFIFQRTIDIEIEPAPEKLGILVSINSNIAAGLAGRS</sequence>
<keyword evidence="1" id="KW-0282">Flagellum</keyword>
<keyword evidence="1" id="KW-0969">Cilium</keyword>
<reference evidence="1 2" key="1">
    <citation type="submission" date="2018-03" db="EMBL/GenBank/DDBJ databases">
        <title>Genome sequencing of Phreatobacter sp.</title>
        <authorList>
            <person name="Kim S.-J."/>
            <person name="Heo J."/>
            <person name="Kwon S.-W."/>
        </authorList>
    </citation>
    <scope>NUCLEOTIDE SEQUENCE [LARGE SCALE GENOMIC DNA]</scope>
    <source>
        <strain evidence="1 2">S-12</strain>
    </source>
</reference>
<keyword evidence="2" id="KW-1185">Reference proteome</keyword>
<dbReference type="OrthoDB" id="8563081at2"/>
<accession>A0A2S0NBD7</accession>
<evidence type="ECO:0000313" key="1">
    <source>
        <dbReference type="EMBL" id="AVO45479.1"/>
    </source>
</evidence>
<dbReference type="Pfam" id="PF07309">
    <property type="entry name" value="FlaF"/>
    <property type="match status" value="1"/>
</dbReference>
<evidence type="ECO:0000313" key="2">
    <source>
        <dbReference type="Proteomes" id="UP000237889"/>
    </source>
</evidence>
<dbReference type="AlphaFoldDB" id="A0A2S0NBD7"/>
<proteinExistence type="predicted"/>
<protein>
    <submittedName>
        <fullName evidence="1">Flagellar protein FlaF</fullName>
    </submittedName>
</protein>